<feature type="region of interest" description="Disordered" evidence="1">
    <location>
        <begin position="1"/>
        <end position="84"/>
    </location>
</feature>
<evidence type="ECO:0000313" key="3">
    <source>
        <dbReference type="Proteomes" id="UP000824219"/>
    </source>
</evidence>
<dbReference type="AlphaFoldDB" id="A0A9D3SDC9"/>
<dbReference type="Proteomes" id="UP000824219">
    <property type="component" value="Linkage Group LG26"/>
</dbReference>
<feature type="compositionally biased region" description="Basic and acidic residues" evidence="1">
    <location>
        <begin position="1"/>
        <end position="44"/>
    </location>
</feature>
<evidence type="ECO:0000256" key="1">
    <source>
        <dbReference type="SAM" id="MobiDB-lite"/>
    </source>
</evidence>
<comment type="caution">
    <text evidence="2">The sequence shown here is derived from an EMBL/GenBank/DDBJ whole genome shotgun (WGS) entry which is preliminary data.</text>
</comment>
<keyword evidence="3" id="KW-1185">Reference proteome</keyword>
<sequence>MVLEMEKERKNMEKEKNQERFELLERKREDGAEGGKKELETADKKLKRFSIPSFKKLSKKNNTKESQQMKKEQKRARATLGLCS</sequence>
<proteinExistence type="predicted"/>
<protein>
    <submittedName>
        <fullName evidence="2">Uncharacterized protein</fullName>
    </submittedName>
</protein>
<accession>A0A9D3SDC9</accession>
<evidence type="ECO:0000313" key="2">
    <source>
        <dbReference type="EMBL" id="KAG7315723.1"/>
    </source>
</evidence>
<gene>
    <name evidence="2" type="ORF">KOW79_020589</name>
</gene>
<name>A0A9D3SDC9_9TELE</name>
<organism evidence="2 3">
    <name type="scientific">Hemibagrus wyckioides</name>
    <dbReference type="NCBI Taxonomy" id="337641"/>
    <lineage>
        <taxon>Eukaryota</taxon>
        <taxon>Metazoa</taxon>
        <taxon>Chordata</taxon>
        <taxon>Craniata</taxon>
        <taxon>Vertebrata</taxon>
        <taxon>Euteleostomi</taxon>
        <taxon>Actinopterygii</taxon>
        <taxon>Neopterygii</taxon>
        <taxon>Teleostei</taxon>
        <taxon>Ostariophysi</taxon>
        <taxon>Siluriformes</taxon>
        <taxon>Bagridae</taxon>
        <taxon>Hemibagrus</taxon>
    </lineage>
</organism>
<dbReference type="EMBL" id="JAHKSW010000026">
    <property type="protein sequence ID" value="KAG7315723.1"/>
    <property type="molecule type" value="Genomic_DNA"/>
</dbReference>
<reference evidence="2 3" key="1">
    <citation type="submission" date="2021-06" db="EMBL/GenBank/DDBJ databases">
        <title>Chromosome-level genome assembly of the red-tail catfish (Hemibagrus wyckioides).</title>
        <authorList>
            <person name="Shao F."/>
        </authorList>
    </citation>
    <scope>NUCLEOTIDE SEQUENCE [LARGE SCALE GENOMIC DNA]</scope>
    <source>
        <strain evidence="2">EC202008001</strain>
        <tissue evidence="2">Blood</tissue>
    </source>
</reference>